<organism evidence="1 2">
    <name type="scientific">Lipomyces orientalis</name>
    <dbReference type="NCBI Taxonomy" id="1233043"/>
    <lineage>
        <taxon>Eukaryota</taxon>
        <taxon>Fungi</taxon>
        <taxon>Dikarya</taxon>
        <taxon>Ascomycota</taxon>
        <taxon>Saccharomycotina</taxon>
        <taxon>Lipomycetes</taxon>
        <taxon>Lipomycetales</taxon>
        <taxon>Lipomycetaceae</taxon>
        <taxon>Lipomyces</taxon>
    </lineage>
</organism>
<proteinExistence type="predicted"/>
<comment type="caution">
    <text evidence="1">The sequence shown here is derived from an EMBL/GenBank/DDBJ whole genome shotgun (WGS) entry which is preliminary data.</text>
</comment>
<evidence type="ECO:0000313" key="2">
    <source>
        <dbReference type="Proteomes" id="UP001489719"/>
    </source>
</evidence>
<name>A0ACC3TFC5_9ASCO</name>
<sequence>MKTIRIGIRPQLSILVCVCVLLSVGVLAITITLVIQNFVVGLLAERLEMVAQLKSAQVTQVINFYKSQAISLGTRNLIQSSLDGYNDGNRSQSNWIAASNALYLSINSNTTVIAAALYSTESVSLINATNDLTEIDVIQNLPGSLYPLQHSDTANLSAVGTGVIRGPFDSGGAIVFSITIPVYNVLEVDTTDQAAIGYLTLVFNAEMLLSIVNDKSGLVDIVQFSLLGPYPDDALDPTAFVYLVPPIYDTQLFGEKFDLDTYPAVGEALLAHSTGAIVNSRNPLRANVSVGYAPVEVDFSTWAITAEYWTSDVYQPIHHIRNIAIACAFSSAAFICVMTFPIAHFAVRPVVRLQAAAATVTSPSYYDDSGSYQGKEYNTSTDDNGKEVGDVRHRQQSRDAGTEIRPTPFRIPRLVPQKEKPLVADELTALTTTFNDMARELQRQYEHLEDRVRERTKELEALKVQAEAANAAKSVFIANITHELRTPLNGILGMTAVLLSESDPFRVHKSLRVIYNCGELLLRLLTDLLNFSRNHSGNVTLEKKEFTVVDIVSQLKAIFHEQAASASVDLMMRLLPPGIENMVLLGDANRILQIIINLISNSLKFTPANGFVDLRVICLGVNDDGVVSLNSNVDDIGCDGNGSVELAVNENRAPNYVDPVQEANKSVTIDYQGGSDNLDISEQVEQLSISEVAIAENQKDDENTDLASSGVLSDTSSHQQSTWRPLKFDRRMLRAASSNSGSKASNPRTYSINRSPSPSISKSSTRILQKDMSGQLLLFEFQVEDNGPGIPHSLHSRIFEPFNQGDQTLSKKHDGMGLGLSICKQLAELMGGTVELESVEGKGSTFIFRVKLLCIKSLAGSATESPVPPSSNAPGKSSGCATPLCSVDKYERLQTASNISSSLYSKISTSESDSDSRIIADVNRSSSIKSQVRESAGTLQSTSSSSSGMHGVAKADTSPPVNILVVEDNIVNQQVVLRMLRLENITNVEIAKDGNEAVEIVRNSRGLGRHFDLILMDIQMPNMDGIQATRIIREDLDYRYPIVALSAYADDSNVNECMGVGMDSFLSKPIKREKLHGILEKYCKHAFQGTSVS</sequence>
<keyword evidence="2" id="KW-1185">Reference proteome</keyword>
<dbReference type="Proteomes" id="UP001489719">
    <property type="component" value="Unassembled WGS sequence"/>
</dbReference>
<reference evidence="2" key="1">
    <citation type="journal article" date="2024" name="Front. Bioeng. Biotechnol.">
        <title>Genome-scale model development and genomic sequencing of the oleaginous clade Lipomyces.</title>
        <authorList>
            <person name="Czajka J.J."/>
            <person name="Han Y."/>
            <person name="Kim J."/>
            <person name="Mondo S.J."/>
            <person name="Hofstad B.A."/>
            <person name="Robles A."/>
            <person name="Haridas S."/>
            <person name="Riley R."/>
            <person name="LaButti K."/>
            <person name="Pangilinan J."/>
            <person name="Andreopoulos W."/>
            <person name="Lipzen A."/>
            <person name="Yan J."/>
            <person name="Wang M."/>
            <person name="Ng V."/>
            <person name="Grigoriev I.V."/>
            <person name="Spatafora J.W."/>
            <person name="Magnuson J.K."/>
            <person name="Baker S.E."/>
            <person name="Pomraning K.R."/>
        </authorList>
    </citation>
    <scope>NUCLEOTIDE SEQUENCE [LARGE SCALE GENOMIC DNA]</scope>
    <source>
        <strain evidence="2">CBS 10300</strain>
    </source>
</reference>
<gene>
    <name evidence="1" type="ORF">V1517DRAFT_332803</name>
</gene>
<accession>A0ACC3TFC5</accession>
<protein>
    <submittedName>
        <fullName evidence="1">Uncharacterized protein</fullName>
    </submittedName>
</protein>
<evidence type="ECO:0000313" key="1">
    <source>
        <dbReference type="EMBL" id="KAK9319365.1"/>
    </source>
</evidence>
<dbReference type="EMBL" id="MU970194">
    <property type="protein sequence ID" value="KAK9319365.1"/>
    <property type="molecule type" value="Genomic_DNA"/>
</dbReference>